<sequence length="91" mass="10404">MSGDARCAPGFEDLVTCRPRSTCLLDEERVFRVVDETGELGVSRIIYARRVALSRLDPIRPNRAAFSGIVLRTIYRAEIRWVNRLKTIKNP</sequence>
<gene>
    <name evidence="1" type="ORF">B296_00041405</name>
</gene>
<name>A0A426ZGR3_ENSVE</name>
<protein>
    <submittedName>
        <fullName evidence="1">Uncharacterized protein</fullName>
    </submittedName>
</protein>
<evidence type="ECO:0000313" key="2">
    <source>
        <dbReference type="Proteomes" id="UP000287651"/>
    </source>
</evidence>
<dbReference type="EMBL" id="AMZH03006696">
    <property type="protein sequence ID" value="RRT63165.1"/>
    <property type="molecule type" value="Genomic_DNA"/>
</dbReference>
<dbReference type="Proteomes" id="UP000287651">
    <property type="component" value="Unassembled WGS sequence"/>
</dbReference>
<organism evidence="1 2">
    <name type="scientific">Ensete ventricosum</name>
    <name type="common">Abyssinian banana</name>
    <name type="synonym">Musa ensete</name>
    <dbReference type="NCBI Taxonomy" id="4639"/>
    <lineage>
        <taxon>Eukaryota</taxon>
        <taxon>Viridiplantae</taxon>
        <taxon>Streptophyta</taxon>
        <taxon>Embryophyta</taxon>
        <taxon>Tracheophyta</taxon>
        <taxon>Spermatophyta</taxon>
        <taxon>Magnoliopsida</taxon>
        <taxon>Liliopsida</taxon>
        <taxon>Zingiberales</taxon>
        <taxon>Musaceae</taxon>
        <taxon>Ensete</taxon>
    </lineage>
</organism>
<proteinExistence type="predicted"/>
<comment type="caution">
    <text evidence="1">The sequence shown here is derived from an EMBL/GenBank/DDBJ whole genome shotgun (WGS) entry which is preliminary data.</text>
</comment>
<reference evidence="1 2" key="1">
    <citation type="journal article" date="2014" name="Agronomy (Basel)">
        <title>A Draft Genome Sequence for Ensete ventricosum, the Drought-Tolerant Tree Against Hunger.</title>
        <authorList>
            <person name="Harrison J."/>
            <person name="Moore K.A."/>
            <person name="Paszkiewicz K."/>
            <person name="Jones T."/>
            <person name="Grant M."/>
            <person name="Ambacheew D."/>
            <person name="Muzemil S."/>
            <person name="Studholme D.J."/>
        </authorList>
    </citation>
    <scope>NUCLEOTIDE SEQUENCE [LARGE SCALE GENOMIC DNA]</scope>
</reference>
<accession>A0A426ZGR3</accession>
<dbReference type="AlphaFoldDB" id="A0A426ZGR3"/>
<evidence type="ECO:0000313" key="1">
    <source>
        <dbReference type="EMBL" id="RRT63165.1"/>
    </source>
</evidence>